<name>A0A8H2WZI4_9AGAM</name>
<dbReference type="OrthoDB" id="274622at2759"/>
<dbReference type="Proteomes" id="UP000663850">
    <property type="component" value="Unassembled WGS sequence"/>
</dbReference>
<evidence type="ECO:0000313" key="3">
    <source>
        <dbReference type="Proteomes" id="UP000663850"/>
    </source>
</evidence>
<dbReference type="InterPro" id="IPR011333">
    <property type="entry name" value="SKP1/BTB/POZ_sf"/>
</dbReference>
<reference evidence="2" key="1">
    <citation type="submission" date="2021-01" db="EMBL/GenBank/DDBJ databases">
        <authorList>
            <person name="Kaushik A."/>
        </authorList>
    </citation>
    <scope>NUCLEOTIDE SEQUENCE</scope>
    <source>
        <strain evidence="2">Type strain: AG8-Rh-89/</strain>
    </source>
</reference>
<comment type="caution">
    <text evidence="2">The sequence shown here is derived from an EMBL/GenBank/DDBJ whole genome shotgun (WGS) entry which is preliminary data.</text>
</comment>
<proteinExistence type="predicted"/>
<feature type="domain" description="BTB" evidence="1">
    <location>
        <begin position="43"/>
        <end position="119"/>
    </location>
</feature>
<dbReference type="AlphaFoldDB" id="A0A8H2WZI4"/>
<accession>A0A8H2WZI4</accession>
<gene>
    <name evidence="2" type="ORF">RDB_LOCUS4</name>
</gene>
<evidence type="ECO:0000259" key="1">
    <source>
        <dbReference type="PROSITE" id="PS50097"/>
    </source>
</evidence>
<dbReference type="EMBL" id="CAJMWZ010000001">
    <property type="protein sequence ID" value="CAE6408909.1"/>
    <property type="molecule type" value="Genomic_DNA"/>
</dbReference>
<dbReference type="Gene3D" id="3.30.710.10">
    <property type="entry name" value="Potassium Channel Kv1.1, Chain A"/>
    <property type="match status" value="1"/>
</dbReference>
<dbReference type="SUPFAM" id="SSF54695">
    <property type="entry name" value="POZ domain"/>
    <property type="match status" value="1"/>
</dbReference>
<dbReference type="PROSITE" id="PS50097">
    <property type="entry name" value="BTB"/>
    <property type="match status" value="1"/>
</dbReference>
<dbReference type="Pfam" id="PF00651">
    <property type="entry name" value="BTB"/>
    <property type="match status" value="1"/>
</dbReference>
<protein>
    <recommendedName>
        <fullName evidence="1">BTB domain-containing protein</fullName>
    </recommendedName>
</protein>
<evidence type="ECO:0000313" key="2">
    <source>
        <dbReference type="EMBL" id="CAE6408909.1"/>
    </source>
</evidence>
<sequence length="281" mass="31242">MNRVGSDVFVGSAYDAGYHDHPNEITETKVSNPIVHHPEFFLDNTLIAIQIENTLFNVHKYQLAKSEVFSNIFKMPKHDDGEPEAGSSPEHPIMIHGAAASDFAALLKILYASHFSSNPPTLEVSLIVPAFRAASLLGFSELHTYLLPLAEKNLDDVDKVVFAREFGIKEWVVPALIRLCKREAVLGTEEARKLGVDSVLLIWRVREQHRIRTSPVVGNYYCNDCTGLIVNGVSATCSYCRTKFGYLYRAGTIATNPNTYDPALEVEVAKWVEDGYAAKGR</sequence>
<organism evidence="2 3">
    <name type="scientific">Rhizoctonia solani</name>
    <dbReference type="NCBI Taxonomy" id="456999"/>
    <lineage>
        <taxon>Eukaryota</taxon>
        <taxon>Fungi</taxon>
        <taxon>Dikarya</taxon>
        <taxon>Basidiomycota</taxon>
        <taxon>Agaricomycotina</taxon>
        <taxon>Agaricomycetes</taxon>
        <taxon>Cantharellales</taxon>
        <taxon>Ceratobasidiaceae</taxon>
        <taxon>Rhizoctonia</taxon>
    </lineage>
</organism>
<dbReference type="InterPro" id="IPR000210">
    <property type="entry name" value="BTB/POZ_dom"/>
</dbReference>